<organism evidence="1 2">
    <name type="scientific">Dallia pectoralis</name>
    <name type="common">Alaska blackfish</name>
    <dbReference type="NCBI Taxonomy" id="75939"/>
    <lineage>
        <taxon>Eukaryota</taxon>
        <taxon>Metazoa</taxon>
        <taxon>Chordata</taxon>
        <taxon>Craniata</taxon>
        <taxon>Vertebrata</taxon>
        <taxon>Euteleostomi</taxon>
        <taxon>Actinopterygii</taxon>
        <taxon>Neopterygii</taxon>
        <taxon>Teleostei</taxon>
        <taxon>Protacanthopterygii</taxon>
        <taxon>Esociformes</taxon>
        <taxon>Umbridae</taxon>
        <taxon>Dallia</taxon>
    </lineage>
</organism>
<protein>
    <submittedName>
        <fullName evidence="1">Uncharacterized protein</fullName>
    </submittedName>
</protein>
<dbReference type="EMBL" id="CM055732">
    <property type="protein sequence ID" value="KAJ8011113.1"/>
    <property type="molecule type" value="Genomic_DNA"/>
</dbReference>
<dbReference type="Proteomes" id="UP001157502">
    <property type="component" value="Chromosome 5"/>
</dbReference>
<comment type="caution">
    <text evidence="1">The sequence shown here is derived from an EMBL/GenBank/DDBJ whole genome shotgun (WGS) entry which is preliminary data.</text>
</comment>
<keyword evidence="2" id="KW-1185">Reference proteome</keyword>
<name>A0ACC2H559_DALPE</name>
<evidence type="ECO:0000313" key="1">
    <source>
        <dbReference type="EMBL" id="KAJ8011113.1"/>
    </source>
</evidence>
<evidence type="ECO:0000313" key="2">
    <source>
        <dbReference type="Proteomes" id="UP001157502"/>
    </source>
</evidence>
<proteinExistence type="predicted"/>
<sequence length="678" mass="77411">MSVQQSPFFSYTSSLPRSIQRMSSIRDDFQDISPVTLRFPEDTVTSSLYCATAKGIDPEVTSLVESFLVEIYRCKACKFTSSLKGSVHTHVLERHDPRVGLPCVNKDNALAVPGVDRENGHGDELDPNDYNLEDHLRSGSKDADDDQIDPMGLERLSFLLPMYGMLPNISPRSCDMALSSSSDASLQIAQSCEVSTLFEEEEHRATDDEESVFRLDASASVNLSCPIGSMAVTEPQAKDEEMAQSAHLMTLGLCRISTAQKGPSGRAGAHVPSTPAGQEGLESDTSLDEKMDNNMSRPQGRQPAPPSGPKQRWSLSCVLCRATLASRELLEIHLKCHDEARHFKCPQCGWTSSDWDEMERHWRAHGRRRRRVDRERGSRPHSCQVCPRRFRSVRSREAHERRNHSRRQEGHTCLHCDYRDKSWDKLHKHILSEHRSIQDRLEDTDGLEPCVIRAPRTHESVYPPDLEGVKPRSWCPARKRKKRRQKRTNGTIDEEERGEDLEHKREESVRRTVMKEFCCALCNRKFSTRLTMRRHMGIHQEDKPFECPHCQYSTRLKASLVQHLRVHTGEKPFKCSQCPYASIDSSSLRRHSRTHTQEKPYCCLYCPYSSIQKKSLDLHARRHHTGESFPCHLCPYSTPDRQLLLRHVRKHHASEPLPTLGPRSQKYPESSEGDGPQS</sequence>
<accession>A0ACC2H559</accession>
<reference evidence="1" key="1">
    <citation type="submission" date="2021-05" db="EMBL/GenBank/DDBJ databases">
        <authorList>
            <person name="Pan Q."/>
            <person name="Jouanno E."/>
            <person name="Zahm M."/>
            <person name="Klopp C."/>
            <person name="Cabau C."/>
            <person name="Louis A."/>
            <person name="Berthelot C."/>
            <person name="Parey E."/>
            <person name="Roest Crollius H."/>
            <person name="Montfort J."/>
            <person name="Robinson-Rechavi M."/>
            <person name="Bouchez O."/>
            <person name="Lampietro C."/>
            <person name="Lopez Roques C."/>
            <person name="Donnadieu C."/>
            <person name="Postlethwait J."/>
            <person name="Bobe J."/>
            <person name="Dillon D."/>
            <person name="Chandos A."/>
            <person name="von Hippel F."/>
            <person name="Guiguen Y."/>
        </authorList>
    </citation>
    <scope>NUCLEOTIDE SEQUENCE</scope>
    <source>
        <strain evidence="1">YG-Jan2019</strain>
    </source>
</reference>
<gene>
    <name evidence="1" type="ORF">DPEC_G00054820</name>
</gene>